<sequence>MSTWEKKKKSNHPLSHLEKLRSIGFSEGKCETIVIGDEEDMETNQGQEKNCSSFIEWRPPETTTGTCAVDFSTCSFTGRLPYCLRLHWKCSKDS</sequence>
<protein>
    <submittedName>
        <fullName evidence="2">Zinc finger MYM-type protein 2-like</fullName>
    </submittedName>
</protein>
<dbReference type="GeneID" id="139178223"/>
<reference evidence="2" key="1">
    <citation type="submission" date="2025-08" db="UniProtKB">
        <authorList>
            <consortium name="RefSeq"/>
        </authorList>
    </citation>
    <scope>IDENTIFICATION</scope>
    <source>
        <tissue evidence="2">Blood</tissue>
    </source>
</reference>
<evidence type="ECO:0000313" key="1">
    <source>
        <dbReference type="Proteomes" id="UP001652663"/>
    </source>
</evidence>
<evidence type="ECO:0000313" key="2">
    <source>
        <dbReference type="RefSeq" id="XP_070631541.1"/>
    </source>
</evidence>
<dbReference type="RefSeq" id="XP_070631541.1">
    <property type="nucleotide sequence ID" value="XM_070775440.1"/>
</dbReference>
<dbReference type="Proteomes" id="UP001652663">
    <property type="component" value="Chromosome 21"/>
</dbReference>
<organism evidence="1 2">
    <name type="scientific">Bos indicus</name>
    <name type="common">Zebu</name>
    <dbReference type="NCBI Taxonomy" id="9915"/>
    <lineage>
        <taxon>Eukaryota</taxon>
        <taxon>Metazoa</taxon>
        <taxon>Chordata</taxon>
        <taxon>Craniata</taxon>
        <taxon>Vertebrata</taxon>
        <taxon>Euteleostomi</taxon>
        <taxon>Mammalia</taxon>
        <taxon>Eutheria</taxon>
        <taxon>Laurasiatheria</taxon>
        <taxon>Artiodactyla</taxon>
        <taxon>Ruminantia</taxon>
        <taxon>Pecora</taxon>
        <taxon>Bovidae</taxon>
        <taxon>Bovinae</taxon>
        <taxon>Bos</taxon>
    </lineage>
</organism>
<name>A0ABM4R7M7_BOSIN</name>
<proteinExistence type="predicted"/>
<accession>A0ABM4R7M7</accession>
<keyword evidence="1" id="KW-1185">Reference proteome</keyword>
<gene>
    <name evidence="2" type="primary">LOC139178223</name>
</gene>